<protein>
    <submittedName>
        <fullName evidence="2">Uncharacterized protein</fullName>
    </submittedName>
</protein>
<gene>
    <name evidence="2" type="ORF">N7460_009504</name>
</gene>
<evidence type="ECO:0000256" key="1">
    <source>
        <dbReference type="SAM" id="MobiDB-lite"/>
    </source>
</evidence>
<dbReference type="Proteomes" id="UP001219568">
    <property type="component" value="Unassembled WGS sequence"/>
</dbReference>
<dbReference type="PANTHER" id="PTHR35587">
    <property type="entry name" value="EXPRESSED PROTEIN"/>
    <property type="match status" value="1"/>
</dbReference>
<feature type="compositionally biased region" description="Polar residues" evidence="1">
    <location>
        <begin position="108"/>
        <end position="121"/>
    </location>
</feature>
<feature type="compositionally biased region" description="Polar residues" evidence="1">
    <location>
        <begin position="36"/>
        <end position="74"/>
    </location>
</feature>
<dbReference type="EMBL" id="JAQJZL010000010">
    <property type="protein sequence ID" value="KAJ6035329.1"/>
    <property type="molecule type" value="Genomic_DNA"/>
</dbReference>
<dbReference type="AlphaFoldDB" id="A0AAD6I7V4"/>
<feature type="compositionally biased region" description="Basic residues" evidence="1">
    <location>
        <begin position="95"/>
        <end position="105"/>
    </location>
</feature>
<feature type="compositionally biased region" description="Polar residues" evidence="1">
    <location>
        <begin position="1"/>
        <end position="10"/>
    </location>
</feature>
<comment type="caution">
    <text evidence="2">The sequence shown here is derived from an EMBL/GenBank/DDBJ whole genome shotgun (WGS) entry which is preliminary data.</text>
</comment>
<organism evidence="2 3">
    <name type="scientific">Penicillium canescens</name>
    <dbReference type="NCBI Taxonomy" id="5083"/>
    <lineage>
        <taxon>Eukaryota</taxon>
        <taxon>Fungi</taxon>
        <taxon>Dikarya</taxon>
        <taxon>Ascomycota</taxon>
        <taxon>Pezizomycotina</taxon>
        <taxon>Eurotiomycetes</taxon>
        <taxon>Eurotiomycetidae</taxon>
        <taxon>Eurotiales</taxon>
        <taxon>Aspergillaceae</taxon>
        <taxon>Penicillium</taxon>
    </lineage>
</organism>
<dbReference type="PANTHER" id="PTHR35587:SF3">
    <property type="entry name" value="EXPRESSED PROTEIN"/>
    <property type="match status" value="1"/>
</dbReference>
<keyword evidence="3" id="KW-1185">Reference proteome</keyword>
<feature type="region of interest" description="Disordered" evidence="1">
    <location>
        <begin position="1"/>
        <end position="171"/>
    </location>
</feature>
<feature type="compositionally biased region" description="Low complexity" evidence="1">
    <location>
        <begin position="11"/>
        <end position="21"/>
    </location>
</feature>
<name>A0AAD6I7V4_PENCN</name>
<feature type="compositionally biased region" description="Basic residues" evidence="1">
    <location>
        <begin position="24"/>
        <end position="35"/>
    </location>
</feature>
<accession>A0AAD6I7V4</accession>
<feature type="compositionally biased region" description="Polar residues" evidence="1">
    <location>
        <begin position="159"/>
        <end position="171"/>
    </location>
</feature>
<evidence type="ECO:0000313" key="3">
    <source>
        <dbReference type="Proteomes" id="UP001219568"/>
    </source>
</evidence>
<sequence>MQAQSNHDIQNANGSASAPAPNRKPPKLRPPKLRKGSTSDPGTNGSNEQRVNGVSGSIKSNSPSANLGSNSTDPRQNDRRTPSPQAAPQVEKQNHRTRHHRRARRISAESQDPYQGSSEQRTVQERRVSHMLNPPETQGQIERASELVPKAATGPVEQVTESTEVKPQSAKNDQLKLRLDLNLDVEVELKAKIRGDLTLQLLQ</sequence>
<proteinExistence type="predicted"/>
<evidence type="ECO:0000313" key="2">
    <source>
        <dbReference type="EMBL" id="KAJ6035329.1"/>
    </source>
</evidence>
<reference evidence="2" key="1">
    <citation type="journal article" date="2023" name="IMA Fungus">
        <title>Comparative genomic study of the Penicillium genus elucidates a diverse pangenome and 15 lateral gene transfer events.</title>
        <authorList>
            <person name="Petersen C."/>
            <person name="Sorensen T."/>
            <person name="Nielsen M.R."/>
            <person name="Sondergaard T.E."/>
            <person name="Sorensen J.L."/>
            <person name="Fitzpatrick D.A."/>
            <person name="Frisvad J.C."/>
            <person name="Nielsen K.L."/>
        </authorList>
    </citation>
    <scope>NUCLEOTIDE SEQUENCE</scope>
    <source>
        <strain evidence="2">IBT 15450</strain>
    </source>
</reference>
<reference evidence="2" key="2">
    <citation type="submission" date="2023-01" db="EMBL/GenBank/DDBJ databases">
        <authorList>
            <person name="Petersen C."/>
        </authorList>
    </citation>
    <scope>NUCLEOTIDE SEQUENCE</scope>
    <source>
        <strain evidence="2">IBT 15450</strain>
    </source>
</reference>